<feature type="chain" id="PRO_5042895161" description="C1q domain-containing protein" evidence="4">
    <location>
        <begin position="30"/>
        <end position="198"/>
    </location>
</feature>
<sequence>MQDTPHTMENRVFWLTFIALVIRTEVTSANVGHVMRKRSDDPHPLEAVVSRLAQDLTQLQARVTALENAKGKRVAFLAMETTEGVKAHVPIPFSPVFNLGNGYDPQLHVFVAPYSGIYIFNFQIFCNQPGDLLVDLIKNGHIAVRMRVFDQTYNTSEASSVTQQVTSGDRFWIVFDRDVSLHNGVHSFFSGTLVSADD</sequence>
<evidence type="ECO:0000256" key="2">
    <source>
        <dbReference type="ARBA" id="ARBA00022525"/>
    </source>
</evidence>
<evidence type="ECO:0000313" key="7">
    <source>
        <dbReference type="Proteomes" id="UP001374579"/>
    </source>
</evidence>
<gene>
    <name evidence="6" type="ORF">V1264_024346</name>
</gene>
<proteinExistence type="predicted"/>
<keyword evidence="2" id="KW-0964">Secreted</keyword>
<keyword evidence="3 4" id="KW-0732">Signal</keyword>
<accession>A0AAN9FZW6</accession>
<dbReference type="Gene3D" id="2.60.120.40">
    <property type="match status" value="1"/>
</dbReference>
<dbReference type="SMART" id="SM00110">
    <property type="entry name" value="C1Q"/>
    <property type="match status" value="1"/>
</dbReference>
<evidence type="ECO:0000256" key="4">
    <source>
        <dbReference type="SAM" id="SignalP"/>
    </source>
</evidence>
<dbReference type="AlphaFoldDB" id="A0AAN9FZW6"/>
<evidence type="ECO:0000259" key="5">
    <source>
        <dbReference type="PROSITE" id="PS50871"/>
    </source>
</evidence>
<keyword evidence="7" id="KW-1185">Reference proteome</keyword>
<organism evidence="6 7">
    <name type="scientific">Littorina saxatilis</name>
    <dbReference type="NCBI Taxonomy" id="31220"/>
    <lineage>
        <taxon>Eukaryota</taxon>
        <taxon>Metazoa</taxon>
        <taxon>Spiralia</taxon>
        <taxon>Lophotrochozoa</taxon>
        <taxon>Mollusca</taxon>
        <taxon>Gastropoda</taxon>
        <taxon>Caenogastropoda</taxon>
        <taxon>Littorinimorpha</taxon>
        <taxon>Littorinoidea</taxon>
        <taxon>Littorinidae</taxon>
        <taxon>Littorina</taxon>
    </lineage>
</organism>
<protein>
    <recommendedName>
        <fullName evidence="5">C1q domain-containing protein</fullName>
    </recommendedName>
</protein>
<dbReference type="PROSITE" id="PS50871">
    <property type="entry name" value="C1Q"/>
    <property type="match status" value="1"/>
</dbReference>
<comment type="subcellular location">
    <subcellularLocation>
        <location evidence="1">Secreted</location>
    </subcellularLocation>
</comment>
<dbReference type="SUPFAM" id="SSF49842">
    <property type="entry name" value="TNF-like"/>
    <property type="match status" value="1"/>
</dbReference>
<dbReference type="GO" id="GO:0005576">
    <property type="term" value="C:extracellular region"/>
    <property type="evidence" value="ECO:0007669"/>
    <property type="project" value="UniProtKB-SubCell"/>
</dbReference>
<dbReference type="Pfam" id="PF00386">
    <property type="entry name" value="C1q"/>
    <property type="match status" value="1"/>
</dbReference>
<evidence type="ECO:0000256" key="3">
    <source>
        <dbReference type="ARBA" id="ARBA00022729"/>
    </source>
</evidence>
<reference evidence="6 7" key="1">
    <citation type="submission" date="2024-02" db="EMBL/GenBank/DDBJ databases">
        <title>Chromosome-scale genome assembly of the rough periwinkle Littorina saxatilis.</title>
        <authorList>
            <person name="De Jode A."/>
            <person name="Faria R."/>
            <person name="Formenti G."/>
            <person name="Sims Y."/>
            <person name="Smith T.P."/>
            <person name="Tracey A."/>
            <person name="Wood J.M.D."/>
            <person name="Zagrodzka Z.B."/>
            <person name="Johannesson K."/>
            <person name="Butlin R.K."/>
            <person name="Leder E.H."/>
        </authorList>
    </citation>
    <scope>NUCLEOTIDE SEQUENCE [LARGE SCALE GENOMIC DNA]</scope>
    <source>
        <strain evidence="6">Snail1</strain>
        <tissue evidence="6">Muscle</tissue>
    </source>
</reference>
<dbReference type="EMBL" id="JBAMIC010000526">
    <property type="protein sequence ID" value="KAK7089792.1"/>
    <property type="molecule type" value="Genomic_DNA"/>
</dbReference>
<name>A0AAN9FZW6_9CAEN</name>
<dbReference type="InterPro" id="IPR050822">
    <property type="entry name" value="Cerebellin_Synaptic_Org"/>
</dbReference>
<feature type="signal peptide" evidence="4">
    <location>
        <begin position="1"/>
        <end position="29"/>
    </location>
</feature>
<feature type="domain" description="C1q" evidence="5">
    <location>
        <begin position="69"/>
        <end position="198"/>
    </location>
</feature>
<evidence type="ECO:0000256" key="1">
    <source>
        <dbReference type="ARBA" id="ARBA00004613"/>
    </source>
</evidence>
<evidence type="ECO:0000313" key="6">
    <source>
        <dbReference type="EMBL" id="KAK7089792.1"/>
    </source>
</evidence>
<dbReference type="InterPro" id="IPR001073">
    <property type="entry name" value="C1q_dom"/>
</dbReference>
<dbReference type="Proteomes" id="UP001374579">
    <property type="component" value="Unassembled WGS sequence"/>
</dbReference>
<dbReference type="PANTHER" id="PTHR22923">
    <property type="entry name" value="CEREBELLIN-RELATED"/>
    <property type="match status" value="1"/>
</dbReference>
<comment type="caution">
    <text evidence="6">The sequence shown here is derived from an EMBL/GenBank/DDBJ whole genome shotgun (WGS) entry which is preliminary data.</text>
</comment>
<dbReference type="PANTHER" id="PTHR22923:SF116">
    <property type="entry name" value="C1Q DOMAIN-CONTAINING PROTEIN"/>
    <property type="match status" value="1"/>
</dbReference>
<dbReference type="InterPro" id="IPR008983">
    <property type="entry name" value="Tumour_necrosis_fac-like_dom"/>
</dbReference>